<organism evidence="1 2">
    <name type="scientific">Arcobacter cloacae</name>
    <dbReference type="NCBI Taxonomy" id="1054034"/>
    <lineage>
        <taxon>Bacteria</taxon>
        <taxon>Pseudomonadati</taxon>
        <taxon>Campylobacterota</taxon>
        <taxon>Epsilonproteobacteria</taxon>
        <taxon>Campylobacterales</taxon>
        <taxon>Arcobacteraceae</taxon>
        <taxon>Arcobacter</taxon>
    </lineage>
</organism>
<evidence type="ECO:0000313" key="2">
    <source>
        <dbReference type="Proteomes" id="UP000290378"/>
    </source>
</evidence>
<sequence length="106" mass="12585">MAYPTEMYEDMFRKKTGAYFTKEEKKYIIDFGDANNMSSSKRIYIQAIYCMKRLVPILIIRLIVQIKVKKTFKKEEAPESFQILYKEFAEIILLTAMKKYSTNSVK</sequence>
<evidence type="ECO:0000313" key="1">
    <source>
        <dbReference type="EMBL" id="RXI40691.1"/>
    </source>
</evidence>
<proteinExistence type="predicted"/>
<accession>A0A6M8NEL1</accession>
<dbReference type="RefSeq" id="WP_129013641.1">
    <property type="nucleotide sequence ID" value="NZ_CBCSEI010000009.1"/>
</dbReference>
<keyword evidence="2" id="KW-1185">Reference proteome</keyword>
<gene>
    <name evidence="1" type="ORF">CP963_07905</name>
</gene>
<protein>
    <submittedName>
        <fullName evidence="1">Uncharacterized protein</fullName>
    </submittedName>
</protein>
<reference evidence="1 2" key="1">
    <citation type="submission" date="2017-09" db="EMBL/GenBank/DDBJ databases">
        <title>Genomics of the genus Arcobacter.</title>
        <authorList>
            <person name="Perez-Cataluna A."/>
            <person name="Figueras M.J."/>
            <person name="Salas-Masso N."/>
        </authorList>
    </citation>
    <scope>NUCLEOTIDE SEQUENCE [LARGE SCALE GENOMIC DNA]</scope>
    <source>
        <strain evidence="1 2">CECT 7834</strain>
    </source>
</reference>
<dbReference type="Proteomes" id="UP000290378">
    <property type="component" value="Unassembled WGS sequence"/>
</dbReference>
<comment type="caution">
    <text evidence="1">The sequence shown here is derived from an EMBL/GenBank/DDBJ whole genome shotgun (WGS) entry which is preliminary data.</text>
</comment>
<dbReference type="EMBL" id="NXII01000009">
    <property type="protein sequence ID" value="RXI40691.1"/>
    <property type="molecule type" value="Genomic_DNA"/>
</dbReference>
<dbReference type="AlphaFoldDB" id="A0A6M8NEL1"/>
<name>A0A6M8NEL1_9BACT</name>